<feature type="transmembrane region" description="Helical" evidence="2">
    <location>
        <begin position="267"/>
        <end position="286"/>
    </location>
</feature>
<name>A0ABC8VBK4_9POAL</name>
<proteinExistence type="predicted"/>
<evidence type="ECO:0000313" key="4">
    <source>
        <dbReference type="Proteomes" id="UP001497457"/>
    </source>
</evidence>
<keyword evidence="4" id="KW-1185">Reference proteome</keyword>
<keyword evidence="2" id="KW-0812">Transmembrane</keyword>
<feature type="compositionally biased region" description="Polar residues" evidence="1">
    <location>
        <begin position="232"/>
        <end position="244"/>
    </location>
</feature>
<feature type="compositionally biased region" description="Basic and acidic residues" evidence="1">
    <location>
        <begin position="7"/>
        <end position="29"/>
    </location>
</feature>
<keyword evidence="2" id="KW-0472">Membrane</keyword>
<evidence type="ECO:0000256" key="1">
    <source>
        <dbReference type="SAM" id="MobiDB-lite"/>
    </source>
</evidence>
<organism evidence="3 4">
    <name type="scientific">Urochloa decumbens</name>
    <dbReference type="NCBI Taxonomy" id="240449"/>
    <lineage>
        <taxon>Eukaryota</taxon>
        <taxon>Viridiplantae</taxon>
        <taxon>Streptophyta</taxon>
        <taxon>Embryophyta</taxon>
        <taxon>Tracheophyta</taxon>
        <taxon>Spermatophyta</taxon>
        <taxon>Magnoliopsida</taxon>
        <taxon>Liliopsida</taxon>
        <taxon>Poales</taxon>
        <taxon>Poaceae</taxon>
        <taxon>PACMAD clade</taxon>
        <taxon>Panicoideae</taxon>
        <taxon>Panicodae</taxon>
        <taxon>Paniceae</taxon>
        <taxon>Melinidinae</taxon>
        <taxon>Urochloa</taxon>
    </lineage>
</organism>
<protein>
    <submittedName>
        <fullName evidence="3">Uncharacterized protein</fullName>
    </submittedName>
</protein>
<feature type="compositionally biased region" description="Low complexity" evidence="1">
    <location>
        <begin position="64"/>
        <end position="76"/>
    </location>
</feature>
<feature type="region of interest" description="Disordered" evidence="1">
    <location>
        <begin position="225"/>
        <end position="260"/>
    </location>
</feature>
<evidence type="ECO:0000313" key="3">
    <source>
        <dbReference type="EMBL" id="CAL4887298.1"/>
    </source>
</evidence>
<keyword evidence="2" id="KW-1133">Transmembrane helix</keyword>
<feature type="transmembrane region" description="Helical" evidence="2">
    <location>
        <begin position="416"/>
        <end position="437"/>
    </location>
</feature>
<evidence type="ECO:0000256" key="2">
    <source>
        <dbReference type="SAM" id="Phobius"/>
    </source>
</evidence>
<dbReference type="Proteomes" id="UP001497457">
    <property type="component" value="Chromosome 1b"/>
</dbReference>
<sequence length="440" mass="47949">MDSGSGKNRDENRTKEPPGDDVPRPREESTAAAAAPEPPPPAPPSERLQERTNGSPEAGGGRNPSAPVAVAVAPSPRDGTAVVKPPLPPRAAPSRRGSASVKTPHPPHAASVSRAGEPKPAGGKPLLPRRAVPAASTSKSKGKKPMSHAEVVESSMAVRAKCKQMRDGRREIEEAFNVLLKESKKAMPEQGTATQQKKQVSEWREMREGRREMEEELNELLEESKKAMPEQGTATQQKEQTISMTKPHGTVKQQKEKRESRKMNHKWSRLFVILLLLCCLPTVTAFQRFKTLDKAADHLGRHSYLQQMQARLVAEEAHGRHILRWTVGAIAAAAFLLGEFVVGAGQEAETNMAGMTLVTGNAERCRVPRPGNAVPGTGTRERSRSGPVKVHQKRRFSFLDPVPRPLRSGNTVTKGMTASVVLAVVIIILIVILRFVVRRA</sequence>
<reference evidence="3 4" key="2">
    <citation type="submission" date="2024-10" db="EMBL/GenBank/DDBJ databases">
        <authorList>
            <person name="Ryan C."/>
        </authorList>
    </citation>
    <scope>NUCLEOTIDE SEQUENCE [LARGE SCALE GENOMIC DNA]</scope>
</reference>
<dbReference type="AlphaFoldDB" id="A0ABC8VBK4"/>
<accession>A0ABC8VBK4</accession>
<gene>
    <name evidence="3" type="ORF">URODEC1_LOCUS1649</name>
</gene>
<reference evidence="4" key="1">
    <citation type="submission" date="2024-06" db="EMBL/GenBank/DDBJ databases">
        <authorList>
            <person name="Ryan C."/>
        </authorList>
    </citation>
    <scope>NUCLEOTIDE SEQUENCE [LARGE SCALE GENOMIC DNA]</scope>
</reference>
<feature type="region of interest" description="Disordered" evidence="1">
    <location>
        <begin position="1"/>
        <end position="152"/>
    </location>
</feature>
<dbReference type="EMBL" id="OZ075111">
    <property type="protein sequence ID" value="CAL4887298.1"/>
    <property type="molecule type" value="Genomic_DNA"/>
</dbReference>
<feature type="region of interest" description="Disordered" evidence="1">
    <location>
        <begin position="368"/>
        <end position="387"/>
    </location>
</feature>